<dbReference type="STRING" id="1328313.DS2_03140"/>
<gene>
    <name evidence="3" type="ORF">DS2_03140</name>
</gene>
<accession>W7R2C3</accession>
<proteinExistence type="predicted"/>
<keyword evidence="4" id="KW-1185">Reference proteome</keyword>
<evidence type="ECO:0000256" key="1">
    <source>
        <dbReference type="SAM" id="MobiDB-lite"/>
    </source>
</evidence>
<organism evidence="3 4">
    <name type="scientific">Catenovulum agarivorans DS-2</name>
    <dbReference type="NCBI Taxonomy" id="1328313"/>
    <lineage>
        <taxon>Bacteria</taxon>
        <taxon>Pseudomonadati</taxon>
        <taxon>Pseudomonadota</taxon>
        <taxon>Gammaproteobacteria</taxon>
        <taxon>Alteromonadales</taxon>
        <taxon>Alteromonadaceae</taxon>
        <taxon>Catenovulum</taxon>
    </lineage>
</organism>
<dbReference type="RefSeq" id="WP_051479573.1">
    <property type="nucleotide sequence ID" value="NZ_ARZY01000003.1"/>
</dbReference>
<comment type="caution">
    <text evidence="3">The sequence shown here is derived from an EMBL/GenBank/DDBJ whole genome shotgun (WGS) entry which is preliminary data.</text>
</comment>
<dbReference type="EMBL" id="ARZY01000003">
    <property type="protein sequence ID" value="EWH11785.1"/>
    <property type="molecule type" value="Genomic_DNA"/>
</dbReference>
<protein>
    <submittedName>
        <fullName evidence="3">Uncharacterized protein</fullName>
    </submittedName>
</protein>
<sequence length="133" mass="13672">MLKFNKFIQTSLITTSLLFAGQAAALGSQQGPSQHTSQASKHSAQAVGHSTVAGMQVVSAAVAVPVVAVGASVVVTAITTDAVVKEITTDVSKAMSDEMGLHISDKVVTQQGKVAKNELPPSPKKAMQQTTTN</sequence>
<dbReference type="AlphaFoldDB" id="W7R2C3"/>
<feature type="signal peptide" evidence="2">
    <location>
        <begin position="1"/>
        <end position="25"/>
    </location>
</feature>
<feature type="chain" id="PRO_5004901537" evidence="2">
    <location>
        <begin position="26"/>
        <end position="133"/>
    </location>
</feature>
<name>W7R2C3_9ALTE</name>
<evidence type="ECO:0000256" key="2">
    <source>
        <dbReference type="SAM" id="SignalP"/>
    </source>
</evidence>
<feature type="region of interest" description="Disordered" evidence="1">
    <location>
        <begin position="111"/>
        <end position="133"/>
    </location>
</feature>
<evidence type="ECO:0000313" key="3">
    <source>
        <dbReference type="EMBL" id="EWH11785.1"/>
    </source>
</evidence>
<evidence type="ECO:0000313" key="4">
    <source>
        <dbReference type="Proteomes" id="UP000019276"/>
    </source>
</evidence>
<keyword evidence="2" id="KW-0732">Signal</keyword>
<reference evidence="3 4" key="1">
    <citation type="journal article" date="2014" name="Genome Announc.">
        <title>Draft Genome Sequence of the Agar-Degrading Bacterium Catenovulum sp. Strain DS-2, Isolated from Intestines of Haliotis diversicolor.</title>
        <authorList>
            <person name="Shan D."/>
            <person name="Li X."/>
            <person name="Gu Z."/>
            <person name="Wei G."/>
            <person name="Gao Z."/>
            <person name="Shao Z."/>
        </authorList>
    </citation>
    <scope>NUCLEOTIDE SEQUENCE [LARGE SCALE GENOMIC DNA]</scope>
    <source>
        <strain evidence="3 4">DS-2</strain>
    </source>
</reference>
<dbReference type="Proteomes" id="UP000019276">
    <property type="component" value="Unassembled WGS sequence"/>
</dbReference>